<dbReference type="PROSITE" id="PS50206">
    <property type="entry name" value="RHODANESE_3"/>
    <property type="match status" value="1"/>
</dbReference>
<evidence type="ECO:0000313" key="4">
    <source>
        <dbReference type="Proteomes" id="UP001301388"/>
    </source>
</evidence>
<organism evidence="3 4">
    <name type="scientific">Pseudanabaena galeata UHCC 0370</name>
    <dbReference type="NCBI Taxonomy" id="3110310"/>
    <lineage>
        <taxon>Bacteria</taxon>
        <taxon>Bacillati</taxon>
        <taxon>Cyanobacteriota</taxon>
        <taxon>Cyanophyceae</taxon>
        <taxon>Pseudanabaenales</taxon>
        <taxon>Pseudanabaenaceae</taxon>
        <taxon>Pseudanabaena</taxon>
    </lineage>
</organism>
<dbReference type="CDD" id="cd00158">
    <property type="entry name" value="RHOD"/>
    <property type="match status" value="1"/>
</dbReference>
<feature type="domain" description="Rhodanese" evidence="2">
    <location>
        <begin position="28"/>
        <end position="116"/>
    </location>
</feature>
<accession>A0ABU5TQI6</accession>
<dbReference type="InterPro" id="IPR050229">
    <property type="entry name" value="GlpE_sulfurtransferase"/>
</dbReference>
<dbReference type="InterPro" id="IPR001763">
    <property type="entry name" value="Rhodanese-like_dom"/>
</dbReference>
<reference evidence="3 4" key="1">
    <citation type="submission" date="2023-12" db="EMBL/GenBank/DDBJ databases">
        <title>Baltic Sea Cyanobacteria.</title>
        <authorList>
            <person name="Delbaje E."/>
            <person name="Fewer D.P."/>
            <person name="Shishido T.K."/>
        </authorList>
    </citation>
    <scope>NUCLEOTIDE SEQUENCE [LARGE SCALE GENOMIC DNA]</scope>
    <source>
        <strain evidence="3 4">UHCC 0370</strain>
    </source>
</reference>
<evidence type="ECO:0000313" key="3">
    <source>
        <dbReference type="EMBL" id="MEA5480539.1"/>
    </source>
</evidence>
<dbReference type="Gene3D" id="6.10.140.1340">
    <property type="match status" value="1"/>
</dbReference>
<dbReference type="SMART" id="SM00450">
    <property type="entry name" value="RHOD"/>
    <property type="match status" value="1"/>
</dbReference>
<comment type="caution">
    <text evidence="3">The sequence shown here is derived from an EMBL/GenBank/DDBJ whole genome shotgun (WGS) entry which is preliminary data.</text>
</comment>
<gene>
    <name evidence="3" type="ORF">VB774_23130</name>
</gene>
<keyword evidence="1" id="KW-1133">Transmembrane helix</keyword>
<feature type="transmembrane region" description="Helical" evidence="1">
    <location>
        <begin position="128"/>
        <end position="150"/>
    </location>
</feature>
<dbReference type="PANTHER" id="PTHR43031">
    <property type="entry name" value="FAD-DEPENDENT OXIDOREDUCTASE"/>
    <property type="match status" value="1"/>
</dbReference>
<dbReference type="PANTHER" id="PTHR43031:SF18">
    <property type="entry name" value="RHODANESE-RELATED SULFURTRANSFERASES"/>
    <property type="match status" value="1"/>
</dbReference>
<dbReference type="EMBL" id="JAYGIE010000131">
    <property type="protein sequence ID" value="MEA5480539.1"/>
    <property type="molecule type" value="Genomic_DNA"/>
</dbReference>
<keyword evidence="1" id="KW-0812">Transmembrane</keyword>
<name>A0ABU5TQI6_9CYAN</name>
<sequence>MTTSQNLTSVSESQIKLIDVQDLKELIDRQAVELVDVREADEFASERIDGAILVPLSKFDIQQISNSPDKQVVLYCRSGNRSHRAAEKLLDAGYAEVTHLKGGIMAWRSQGMPIKANKNAPISIMRQVQITAGSLVFLGTILSATVSPWFMLLTGFVGAGLMFAGISNTCAMARLLSMLPYNKQR</sequence>
<evidence type="ECO:0000256" key="1">
    <source>
        <dbReference type="SAM" id="Phobius"/>
    </source>
</evidence>
<dbReference type="InterPro" id="IPR021309">
    <property type="entry name" value="YgaP-like_TM"/>
</dbReference>
<dbReference type="InterPro" id="IPR036873">
    <property type="entry name" value="Rhodanese-like_dom_sf"/>
</dbReference>
<feature type="transmembrane region" description="Helical" evidence="1">
    <location>
        <begin position="156"/>
        <end position="176"/>
    </location>
</feature>
<dbReference type="SUPFAM" id="SSF52821">
    <property type="entry name" value="Rhodanese/Cell cycle control phosphatase"/>
    <property type="match status" value="1"/>
</dbReference>
<dbReference type="RefSeq" id="WP_323263507.1">
    <property type="nucleotide sequence ID" value="NZ_JAYGIE010000131.1"/>
</dbReference>
<proteinExistence type="predicted"/>
<dbReference type="Proteomes" id="UP001301388">
    <property type="component" value="Unassembled WGS sequence"/>
</dbReference>
<dbReference type="Pfam" id="PF00581">
    <property type="entry name" value="Rhodanese"/>
    <property type="match status" value="1"/>
</dbReference>
<evidence type="ECO:0000259" key="2">
    <source>
        <dbReference type="PROSITE" id="PS50206"/>
    </source>
</evidence>
<keyword evidence="1" id="KW-0472">Membrane</keyword>
<dbReference type="Pfam" id="PF11127">
    <property type="entry name" value="YgaP-like_TM"/>
    <property type="match status" value="1"/>
</dbReference>
<keyword evidence="4" id="KW-1185">Reference proteome</keyword>
<dbReference type="Gene3D" id="3.40.250.10">
    <property type="entry name" value="Rhodanese-like domain"/>
    <property type="match status" value="1"/>
</dbReference>
<protein>
    <submittedName>
        <fullName evidence="3">Rhodanese-like domain-containing protein</fullName>
    </submittedName>
</protein>